<comment type="similarity">
    <text evidence="1">Belongs to the AAA ATPase family.</text>
</comment>
<accession>A0ABV6EYG9</accession>
<evidence type="ECO:0000256" key="1">
    <source>
        <dbReference type="RuleBase" id="RU003651"/>
    </source>
</evidence>
<name>A0ABV6EYG9_9BRAD</name>
<evidence type="ECO:0000313" key="4">
    <source>
        <dbReference type="Proteomes" id="UP001589775"/>
    </source>
</evidence>
<dbReference type="EMBL" id="JBHLWM010000008">
    <property type="protein sequence ID" value="MFC0243250.1"/>
    <property type="molecule type" value="Genomic_DNA"/>
</dbReference>
<dbReference type="Gene3D" id="1.10.8.60">
    <property type="match status" value="1"/>
</dbReference>
<dbReference type="InterPro" id="IPR003959">
    <property type="entry name" value="ATPase_AAA_core"/>
</dbReference>
<evidence type="ECO:0000259" key="2">
    <source>
        <dbReference type="SMART" id="SM00382"/>
    </source>
</evidence>
<evidence type="ECO:0000313" key="3">
    <source>
        <dbReference type="EMBL" id="MFC0243250.1"/>
    </source>
</evidence>
<dbReference type="SUPFAM" id="SSF52540">
    <property type="entry name" value="P-loop containing nucleoside triphosphate hydrolases"/>
    <property type="match status" value="1"/>
</dbReference>
<dbReference type="Pfam" id="PF01434">
    <property type="entry name" value="Peptidase_M41"/>
    <property type="match status" value="1"/>
</dbReference>
<dbReference type="PANTHER" id="PTHR23076:SF97">
    <property type="entry name" value="ATP-DEPENDENT ZINC METALLOPROTEASE YME1L1"/>
    <property type="match status" value="1"/>
</dbReference>
<dbReference type="Pfam" id="PF00004">
    <property type="entry name" value="AAA"/>
    <property type="match status" value="1"/>
</dbReference>
<protein>
    <submittedName>
        <fullName evidence="3">AAA family ATPase</fullName>
    </submittedName>
</protein>
<dbReference type="InterPro" id="IPR037219">
    <property type="entry name" value="Peptidase_M41-like"/>
</dbReference>
<comment type="caution">
    <text evidence="3">The sequence shown here is derived from an EMBL/GenBank/DDBJ whole genome shotgun (WGS) entry which is preliminary data.</text>
</comment>
<dbReference type="RefSeq" id="WP_378391969.1">
    <property type="nucleotide sequence ID" value="NZ_JBHLWM010000008.1"/>
</dbReference>
<dbReference type="Proteomes" id="UP001589775">
    <property type="component" value="Unassembled WGS sequence"/>
</dbReference>
<dbReference type="InterPro" id="IPR027417">
    <property type="entry name" value="P-loop_NTPase"/>
</dbReference>
<gene>
    <name evidence="3" type="ORF">ACFFJ6_22385</name>
</gene>
<feature type="domain" description="AAA+ ATPase" evidence="2">
    <location>
        <begin position="245"/>
        <end position="384"/>
    </location>
</feature>
<keyword evidence="4" id="KW-1185">Reference proteome</keyword>
<proteinExistence type="inferred from homology"/>
<reference evidence="3 4" key="1">
    <citation type="submission" date="2024-09" db="EMBL/GenBank/DDBJ databases">
        <authorList>
            <person name="Sun Q."/>
            <person name="Mori K."/>
        </authorList>
    </citation>
    <scope>NUCLEOTIDE SEQUENCE [LARGE SCALE GENOMIC DNA]</scope>
    <source>
        <strain evidence="3 4">KCTC 23279</strain>
    </source>
</reference>
<dbReference type="PROSITE" id="PS00674">
    <property type="entry name" value="AAA"/>
    <property type="match status" value="1"/>
</dbReference>
<sequence>MNLRDLSRSRVVSRQRTTDVGVAVARQLLVRSLRQNRMHHVLVGCVSVVGFVLRNAADGETFEEAARKLYRNPDRAKRVIRPEILSWSSEASVRKTRENDLGKTLAGNDHVIGFAHDEDAFPLAFRLAADGILSLPIPDLSALKAASRAAGIRGLADEVLATAVGEPLALVSMVIKPGRSRLHIQRSLSRVKKDQLARSSQRRSSVVTMPSLDDLHGLGEAAVWGRELAKDLDDYRAGRLPWADVDRGVLVSGPTGTGKTTFAQALARTCRVPIHIHSLARWQAAGYLNDLLKAMRKAFRDAILNAPSILFVDEIDAFGDRETLGGKNEQYTREVINAFLECLDGVDGREGVVVVGATNLPAKIDKAILRPGRLGKQVKIPLPDLDARIGILRHHLRGDCVYADLADIASRLEGASGAVIEQVVRDARRKARSERRPMAFADLLHGLPVRIMQTAEAFHEACIHEAGHAMVGYLLAELSGSRLVESHVCREVGLDGSGGRTVMKQIPGRNLGREAYLAQITILLAGLAAEEFVLGHYADGGGGSEDSDLRQATLVAATMEISLGLGESLVYLSSRRPNDVMARLRKDSLLNQIVAKTLNECFERAKNILAKHTAGLGEIIRLLSERQKISKADIETQLRSI</sequence>
<keyword evidence="1" id="KW-0547">Nucleotide-binding</keyword>
<dbReference type="SMART" id="SM00382">
    <property type="entry name" value="AAA"/>
    <property type="match status" value="1"/>
</dbReference>
<dbReference type="InterPro" id="IPR000642">
    <property type="entry name" value="Peptidase_M41"/>
</dbReference>
<dbReference type="SUPFAM" id="SSF140990">
    <property type="entry name" value="FtsH protease domain-like"/>
    <property type="match status" value="1"/>
</dbReference>
<dbReference type="InterPro" id="IPR003960">
    <property type="entry name" value="ATPase_AAA_CS"/>
</dbReference>
<dbReference type="Gene3D" id="1.20.58.760">
    <property type="entry name" value="Peptidase M41"/>
    <property type="match status" value="1"/>
</dbReference>
<dbReference type="CDD" id="cd19481">
    <property type="entry name" value="RecA-like_protease"/>
    <property type="match status" value="1"/>
</dbReference>
<dbReference type="PANTHER" id="PTHR23076">
    <property type="entry name" value="METALLOPROTEASE M41 FTSH"/>
    <property type="match status" value="1"/>
</dbReference>
<keyword evidence="1" id="KW-0067">ATP-binding</keyword>
<dbReference type="InterPro" id="IPR003593">
    <property type="entry name" value="AAA+_ATPase"/>
</dbReference>
<organism evidence="3 4">
    <name type="scientific">Rhodopseudomonas telluris</name>
    <dbReference type="NCBI Taxonomy" id="644215"/>
    <lineage>
        <taxon>Bacteria</taxon>
        <taxon>Pseudomonadati</taxon>
        <taxon>Pseudomonadota</taxon>
        <taxon>Alphaproteobacteria</taxon>
        <taxon>Hyphomicrobiales</taxon>
        <taxon>Nitrobacteraceae</taxon>
        <taxon>Rhodopseudomonas</taxon>
    </lineage>
</organism>
<dbReference type="Gene3D" id="3.40.50.300">
    <property type="entry name" value="P-loop containing nucleotide triphosphate hydrolases"/>
    <property type="match status" value="1"/>
</dbReference>